<dbReference type="EMBL" id="JADCNL010000003">
    <property type="protein sequence ID" value="KAG0488284.1"/>
    <property type="molecule type" value="Genomic_DNA"/>
</dbReference>
<keyword evidence="4" id="KW-1185">Reference proteome</keyword>
<sequence>MATFAGRAAADSQQRGRECTASRAGSLQATAERIALPPGVVTARQHVSAQEHRACRVRRWPRKPLALHAAAARRHAGAAHSASFACPASPKSRQACIRIKRLKSWPILLRRCARLL</sequence>
<dbReference type="AlphaFoldDB" id="A0A835RC08"/>
<feature type="region of interest" description="Disordered" evidence="1">
    <location>
        <begin position="1"/>
        <end position="24"/>
    </location>
</feature>
<organism evidence="2 4">
    <name type="scientific">Vanilla planifolia</name>
    <name type="common">Vanilla</name>
    <dbReference type="NCBI Taxonomy" id="51239"/>
    <lineage>
        <taxon>Eukaryota</taxon>
        <taxon>Viridiplantae</taxon>
        <taxon>Streptophyta</taxon>
        <taxon>Embryophyta</taxon>
        <taxon>Tracheophyta</taxon>
        <taxon>Spermatophyta</taxon>
        <taxon>Magnoliopsida</taxon>
        <taxon>Liliopsida</taxon>
        <taxon>Asparagales</taxon>
        <taxon>Orchidaceae</taxon>
        <taxon>Vanilloideae</taxon>
        <taxon>Vanilleae</taxon>
        <taxon>Vanilla</taxon>
    </lineage>
</organism>
<dbReference type="Proteomes" id="UP000636800">
    <property type="component" value="Chromosome 3"/>
</dbReference>
<accession>A0A835RC08</accession>
<evidence type="ECO:0000313" key="3">
    <source>
        <dbReference type="EMBL" id="KAG0489997.1"/>
    </source>
</evidence>
<evidence type="ECO:0000313" key="4">
    <source>
        <dbReference type="Proteomes" id="UP000636800"/>
    </source>
</evidence>
<gene>
    <name evidence="3" type="ORF">HPP92_006860</name>
    <name evidence="2" type="ORF">HPP92_007095</name>
</gene>
<reference evidence="4 5" key="1">
    <citation type="journal article" date="2020" name="Nat. Food">
        <title>A phased Vanilla planifolia genome enables genetic improvement of flavour and production.</title>
        <authorList>
            <person name="Hasing T."/>
            <person name="Tang H."/>
            <person name="Brym M."/>
            <person name="Khazi F."/>
            <person name="Huang T."/>
            <person name="Chambers A.H."/>
        </authorList>
    </citation>
    <scope>NUCLEOTIDE SEQUENCE [LARGE SCALE GENOMIC DNA]</scope>
    <source>
        <tissue evidence="2">Leaf</tissue>
    </source>
</reference>
<comment type="caution">
    <text evidence="2">The sequence shown here is derived from an EMBL/GenBank/DDBJ whole genome shotgun (WGS) entry which is preliminary data.</text>
</comment>
<evidence type="ECO:0000313" key="2">
    <source>
        <dbReference type="EMBL" id="KAG0488284.1"/>
    </source>
</evidence>
<evidence type="ECO:0000313" key="5">
    <source>
        <dbReference type="Proteomes" id="UP000639772"/>
    </source>
</evidence>
<proteinExistence type="predicted"/>
<dbReference type="Proteomes" id="UP000639772">
    <property type="component" value="Chromosome 3"/>
</dbReference>
<protein>
    <submittedName>
        <fullName evidence="2">Uncharacterized protein</fullName>
    </submittedName>
</protein>
<dbReference type="EMBL" id="JADCNM010000003">
    <property type="protein sequence ID" value="KAG0489997.1"/>
    <property type="molecule type" value="Genomic_DNA"/>
</dbReference>
<evidence type="ECO:0000256" key="1">
    <source>
        <dbReference type="SAM" id="MobiDB-lite"/>
    </source>
</evidence>
<name>A0A835RC08_VANPL</name>